<gene>
    <name evidence="3" type="ORF">MFFC18_23270</name>
</gene>
<dbReference type="Gene3D" id="3.30.700.10">
    <property type="entry name" value="Glycoprotein, Type 4 Pilin"/>
    <property type="match status" value="1"/>
</dbReference>
<proteinExistence type="predicted"/>
<feature type="domain" description="DUF1559" evidence="2">
    <location>
        <begin position="36"/>
        <end position="309"/>
    </location>
</feature>
<name>A0A5B9P750_9BACT</name>
<dbReference type="Pfam" id="PF07596">
    <property type="entry name" value="SBP_bac_10"/>
    <property type="match status" value="1"/>
</dbReference>
<dbReference type="KEGG" id="mff:MFFC18_23270"/>
<keyword evidence="1" id="KW-0472">Membrane</keyword>
<dbReference type="InterPro" id="IPR045584">
    <property type="entry name" value="Pilin-like"/>
</dbReference>
<dbReference type="EMBL" id="CP042912">
    <property type="protein sequence ID" value="QEG22447.1"/>
    <property type="molecule type" value="Genomic_DNA"/>
</dbReference>
<dbReference type="PANTHER" id="PTHR30093">
    <property type="entry name" value="GENERAL SECRETION PATHWAY PROTEIN G"/>
    <property type="match status" value="1"/>
</dbReference>
<dbReference type="NCBIfam" id="TIGR04294">
    <property type="entry name" value="pre_pil_HX9DG"/>
    <property type="match status" value="1"/>
</dbReference>
<dbReference type="Proteomes" id="UP000322214">
    <property type="component" value="Chromosome"/>
</dbReference>
<dbReference type="SUPFAM" id="SSF54523">
    <property type="entry name" value="Pili subunits"/>
    <property type="match status" value="1"/>
</dbReference>
<organism evidence="3 4">
    <name type="scientific">Mariniblastus fucicola</name>
    <dbReference type="NCBI Taxonomy" id="980251"/>
    <lineage>
        <taxon>Bacteria</taxon>
        <taxon>Pseudomonadati</taxon>
        <taxon>Planctomycetota</taxon>
        <taxon>Planctomycetia</taxon>
        <taxon>Pirellulales</taxon>
        <taxon>Pirellulaceae</taxon>
        <taxon>Mariniblastus</taxon>
    </lineage>
</organism>
<dbReference type="OrthoDB" id="261495at2"/>
<keyword evidence="1" id="KW-1133">Transmembrane helix</keyword>
<evidence type="ECO:0000313" key="3">
    <source>
        <dbReference type="EMBL" id="QEG22447.1"/>
    </source>
</evidence>
<evidence type="ECO:0000256" key="1">
    <source>
        <dbReference type="SAM" id="Phobius"/>
    </source>
</evidence>
<dbReference type="InterPro" id="IPR012902">
    <property type="entry name" value="N_methyl_site"/>
</dbReference>
<accession>A0A5B9P750</accession>
<dbReference type="Pfam" id="PF07963">
    <property type="entry name" value="N_methyl"/>
    <property type="match status" value="1"/>
</dbReference>
<keyword evidence="4" id="KW-1185">Reference proteome</keyword>
<dbReference type="STRING" id="980251.GCA_001642875_04868"/>
<feature type="transmembrane region" description="Helical" evidence="1">
    <location>
        <begin position="12"/>
        <end position="35"/>
    </location>
</feature>
<dbReference type="RefSeq" id="WP_075086528.1">
    <property type="nucleotide sequence ID" value="NZ_CP042912.1"/>
</dbReference>
<dbReference type="PANTHER" id="PTHR30093:SF2">
    <property type="entry name" value="TYPE II SECRETION SYSTEM PROTEIN H"/>
    <property type="match status" value="1"/>
</dbReference>
<dbReference type="InterPro" id="IPR011453">
    <property type="entry name" value="DUF1559"/>
</dbReference>
<reference evidence="3 4" key="1">
    <citation type="submission" date="2019-08" db="EMBL/GenBank/DDBJ databases">
        <title>Deep-cultivation of Planctomycetes and their phenomic and genomic characterization uncovers novel biology.</title>
        <authorList>
            <person name="Wiegand S."/>
            <person name="Jogler M."/>
            <person name="Boedeker C."/>
            <person name="Pinto D."/>
            <person name="Vollmers J."/>
            <person name="Rivas-Marin E."/>
            <person name="Kohn T."/>
            <person name="Peeters S.H."/>
            <person name="Heuer A."/>
            <person name="Rast P."/>
            <person name="Oberbeckmann S."/>
            <person name="Bunk B."/>
            <person name="Jeske O."/>
            <person name="Meyerdierks A."/>
            <person name="Storesund J.E."/>
            <person name="Kallscheuer N."/>
            <person name="Luecker S."/>
            <person name="Lage O.M."/>
            <person name="Pohl T."/>
            <person name="Merkel B.J."/>
            <person name="Hornburger P."/>
            <person name="Mueller R.-W."/>
            <person name="Bruemmer F."/>
            <person name="Labrenz M."/>
            <person name="Spormann A.M."/>
            <person name="Op den Camp H."/>
            <person name="Overmann J."/>
            <person name="Amann R."/>
            <person name="Jetten M.S.M."/>
            <person name="Mascher T."/>
            <person name="Medema M.H."/>
            <person name="Devos D.P."/>
            <person name="Kaster A.-K."/>
            <person name="Ovreas L."/>
            <person name="Rohde M."/>
            <person name="Galperin M.Y."/>
            <person name="Jogler C."/>
        </authorList>
    </citation>
    <scope>NUCLEOTIDE SEQUENCE [LARGE SCALE GENOMIC DNA]</scope>
    <source>
        <strain evidence="3 4">FC18</strain>
    </source>
</reference>
<keyword evidence="1" id="KW-0812">Transmembrane</keyword>
<protein>
    <recommendedName>
        <fullName evidence="2">DUF1559 domain-containing protein</fullName>
    </recommendedName>
</protein>
<dbReference type="NCBIfam" id="TIGR02532">
    <property type="entry name" value="IV_pilin_GFxxxE"/>
    <property type="match status" value="1"/>
</dbReference>
<sequence length="337" mass="37166">MKTPLSGKRFAFTLVELLVVIAIIGILIGMLLPAVQQVREAARRITCANNLKQSCLALHNYESSHMEFPAGHIINHNWYFYEVDAAPGGYIDPNNDFSYPNRGPFWSWMMRVAPFMEQGNVYNLADLKAWPWWQYQPNGKTINGISVPSYSCPSESRSGDAWDDGTGNEAAVTSYLAVSGRDSYSETEGQDGIIYCNSKIGFGHISDGSSNTLLIGERTASYDLEYGWQWAGAGDNALGEADVVLGVHERIAVDWGSDPSGYETDFFRPGEAIDPDNLHRFHYWSSHPGGGSWAFADGSVRFMSYEVDRGNNGSTGYEPTILEKLSTRAGGEVAEQP</sequence>
<evidence type="ECO:0000259" key="2">
    <source>
        <dbReference type="Pfam" id="PF07596"/>
    </source>
</evidence>
<evidence type="ECO:0000313" key="4">
    <source>
        <dbReference type="Proteomes" id="UP000322214"/>
    </source>
</evidence>
<dbReference type="AlphaFoldDB" id="A0A5B9P750"/>
<dbReference type="InterPro" id="IPR027558">
    <property type="entry name" value="Pre_pil_HX9DG_C"/>
</dbReference>